<evidence type="ECO:0000313" key="6">
    <source>
        <dbReference type="Proteomes" id="UP000242752"/>
    </source>
</evidence>
<dbReference type="AlphaFoldDB" id="A0A2K3YYI8"/>
<evidence type="ECO:0000256" key="1">
    <source>
        <dbReference type="ARBA" id="ARBA00023015"/>
    </source>
</evidence>
<feature type="domain" description="HTH araC/xylS-type" evidence="4">
    <location>
        <begin position="141"/>
        <end position="239"/>
    </location>
</feature>
<keyword evidence="6" id="KW-1185">Reference proteome</keyword>
<accession>A0A2K3YYI8</accession>
<dbReference type="SUPFAM" id="SSF46689">
    <property type="entry name" value="Homeodomain-like"/>
    <property type="match status" value="1"/>
</dbReference>
<dbReference type="SMART" id="SM00342">
    <property type="entry name" value="HTH_ARAC"/>
    <property type="match status" value="1"/>
</dbReference>
<organism evidence="5 6">
    <name type="scientific">Staphylococcus rostri</name>
    <dbReference type="NCBI Taxonomy" id="522262"/>
    <lineage>
        <taxon>Bacteria</taxon>
        <taxon>Bacillati</taxon>
        <taxon>Bacillota</taxon>
        <taxon>Bacilli</taxon>
        <taxon>Bacillales</taxon>
        <taxon>Staphylococcaceae</taxon>
        <taxon>Staphylococcus</taxon>
    </lineage>
</organism>
<gene>
    <name evidence="5" type="ORF">CD122_00800</name>
</gene>
<dbReference type="PROSITE" id="PS01124">
    <property type="entry name" value="HTH_ARAC_FAMILY_2"/>
    <property type="match status" value="1"/>
</dbReference>
<evidence type="ECO:0000256" key="3">
    <source>
        <dbReference type="ARBA" id="ARBA00023163"/>
    </source>
</evidence>
<dbReference type="EMBL" id="PPRF01000004">
    <property type="protein sequence ID" value="PNZ30374.1"/>
    <property type="molecule type" value="Genomic_DNA"/>
</dbReference>
<keyword evidence="1" id="KW-0805">Transcription regulation</keyword>
<proteinExistence type="predicted"/>
<dbReference type="OrthoDB" id="2412343at2"/>
<dbReference type="Gene3D" id="1.10.10.60">
    <property type="entry name" value="Homeodomain-like"/>
    <property type="match status" value="2"/>
</dbReference>
<dbReference type="GO" id="GO:0043565">
    <property type="term" value="F:sequence-specific DNA binding"/>
    <property type="evidence" value="ECO:0007669"/>
    <property type="project" value="InterPro"/>
</dbReference>
<comment type="caution">
    <text evidence="5">The sequence shown here is derived from an EMBL/GenBank/DDBJ whole genome shotgun (WGS) entry which is preliminary data.</text>
</comment>
<dbReference type="Proteomes" id="UP000242752">
    <property type="component" value="Unassembled WGS sequence"/>
</dbReference>
<dbReference type="Pfam" id="PF12833">
    <property type="entry name" value="HTH_18"/>
    <property type="match status" value="1"/>
</dbReference>
<evidence type="ECO:0000259" key="4">
    <source>
        <dbReference type="PROSITE" id="PS01124"/>
    </source>
</evidence>
<name>A0A2K3YYI8_9STAP</name>
<dbReference type="PANTHER" id="PTHR43280">
    <property type="entry name" value="ARAC-FAMILY TRANSCRIPTIONAL REGULATOR"/>
    <property type="match status" value="1"/>
</dbReference>
<dbReference type="GO" id="GO:0003700">
    <property type="term" value="F:DNA-binding transcription factor activity"/>
    <property type="evidence" value="ECO:0007669"/>
    <property type="project" value="InterPro"/>
</dbReference>
<dbReference type="RefSeq" id="WP_103357129.1">
    <property type="nucleotide sequence ID" value="NZ_CP113107.1"/>
</dbReference>
<keyword evidence="3" id="KW-0804">Transcription</keyword>
<evidence type="ECO:0000256" key="2">
    <source>
        <dbReference type="ARBA" id="ARBA00023125"/>
    </source>
</evidence>
<evidence type="ECO:0000313" key="5">
    <source>
        <dbReference type="EMBL" id="PNZ30374.1"/>
    </source>
</evidence>
<keyword evidence="2" id="KW-0238">DNA-binding</keyword>
<dbReference type="InterPro" id="IPR009057">
    <property type="entry name" value="Homeodomain-like_sf"/>
</dbReference>
<dbReference type="InterPro" id="IPR018060">
    <property type="entry name" value="HTH_AraC"/>
</dbReference>
<protein>
    <recommendedName>
        <fullName evidence="4">HTH araC/xylS-type domain-containing protein</fullName>
    </recommendedName>
</protein>
<sequence length="676" mass="78461">MFPKIYHLTAPMTQPVRCFNGIILVFSLNENTTVVKKEGLEYRGKNLYLINESDLYEIHTQSALLFYLPSALFKELDIDIFNHDFIIQQYDVVRADLALLFKCYQTCEQHTHHAQSLVTHLLKEVTRKTHSYAHSTDTTLHHMIDYIRDHLHDRITLEVLSKTFDVSSSYISTLFKQNLHMNFYDYTASLKVAKSLEALSIHDEKIKTVAELWHYPSATNYIINFKKYMGITPKKYKGLPLDEHGLNLPNTVSDVNTLRRLHIESTSDTHKTTVFVDDSRINAPAFSFFNLVDVGPYDNIDRIISEPIFFYKNLTNYKLASYIYINEPIENIITDNAQETIIKLRKLFQTKISVAIKLTDIQSYYYIVKAIEDLHYLETEHLPIAPVHDSKLLLLLDLNEIDVNDIKHIKRNIYGIHIAIALDVTDCYLNGQSIDDDIYALNPDFYTIDFEKVIPHQNQLKKYHTFKKVQWSLYQFLNQNIKTNKTIFLNYDLLYTPDILNNTALCLKESLKSRPYLAGASITFTQPAARKHNIALFDNIENKTTFYFLGVMLLNFANYPCHYGENHIITRAMHSYNILLYNSKADEHDFYITLQNEQLPAKTLISTEILNSEYGDVDSMICSRIKDKSNFPNSLKFKLSQYNTPHLSVDEHNFDDGAYIIKLPGKSVSMITLYTS</sequence>
<dbReference type="PANTHER" id="PTHR43280:SF26">
    <property type="entry name" value="ARAC-FAMILY TRANSCRIPTIONAL REGULATOR"/>
    <property type="match status" value="1"/>
</dbReference>
<reference evidence="5 6" key="1">
    <citation type="submission" date="2017-08" db="EMBL/GenBank/DDBJ databases">
        <title>Draft genome sequences of 64 type strains of genus Staph aureus.</title>
        <authorList>
            <person name="Cole K."/>
            <person name="Golubchik T."/>
            <person name="Russell J."/>
            <person name="Foster D."/>
            <person name="Llewelyn M."/>
            <person name="Wilson D."/>
            <person name="Crook D."/>
            <person name="Paul J."/>
        </authorList>
    </citation>
    <scope>NUCLEOTIDE SEQUENCE [LARGE SCALE GENOMIC DNA]</scope>
    <source>
        <strain evidence="5 6">DSM 21968</strain>
    </source>
</reference>